<dbReference type="InterPro" id="IPR036116">
    <property type="entry name" value="FN3_sf"/>
</dbReference>
<feature type="domain" description="Fibronectin type-III" evidence="2">
    <location>
        <begin position="38"/>
        <end position="136"/>
    </location>
</feature>
<feature type="compositionally biased region" description="Polar residues" evidence="1">
    <location>
        <begin position="170"/>
        <end position="190"/>
    </location>
</feature>
<evidence type="ECO:0000313" key="5">
    <source>
        <dbReference type="WBParaSite" id="SSLN_0000117401-mRNA-1"/>
    </source>
</evidence>
<keyword evidence="4" id="KW-1185">Reference proteome</keyword>
<dbReference type="WBParaSite" id="SSLN_0000117401-mRNA-1">
    <property type="protein sequence ID" value="SSLN_0000117401-mRNA-1"/>
    <property type="gene ID" value="SSLN_0000117401"/>
</dbReference>
<dbReference type="AlphaFoldDB" id="A0A183SA79"/>
<evidence type="ECO:0000313" key="4">
    <source>
        <dbReference type="Proteomes" id="UP000275846"/>
    </source>
</evidence>
<dbReference type="OrthoDB" id="6322213at2759"/>
<accession>A0A183SA79</accession>
<dbReference type="PROSITE" id="PS50853">
    <property type="entry name" value="FN3"/>
    <property type="match status" value="1"/>
</dbReference>
<dbReference type="Gene3D" id="2.60.40.10">
    <property type="entry name" value="Immunoglobulins"/>
    <property type="match status" value="1"/>
</dbReference>
<dbReference type="Proteomes" id="UP000275846">
    <property type="component" value="Unassembled WGS sequence"/>
</dbReference>
<dbReference type="EMBL" id="UYSU01001583">
    <property type="protein sequence ID" value="VDL86987.1"/>
    <property type="molecule type" value="Genomic_DNA"/>
</dbReference>
<name>A0A183SA79_SCHSO</name>
<protein>
    <submittedName>
        <fullName evidence="5">Fibronectin type-III domain-containing protein</fullName>
    </submittedName>
</protein>
<reference evidence="3 4" key="2">
    <citation type="submission" date="2018-11" db="EMBL/GenBank/DDBJ databases">
        <authorList>
            <consortium name="Pathogen Informatics"/>
        </authorList>
    </citation>
    <scope>NUCLEOTIDE SEQUENCE [LARGE SCALE GENOMIC DNA]</scope>
    <source>
        <strain evidence="3 4">NST_G2</strain>
    </source>
</reference>
<evidence type="ECO:0000259" key="2">
    <source>
        <dbReference type="PROSITE" id="PS50853"/>
    </source>
</evidence>
<gene>
    <name evidence="3" type="ORF">SSLN_LOCUS1127</name>
</gene>
<dbReference type="InterPro" id="IPR013783">
    <property type="entry name" value="Ig-like_fold"/>
</dbReference>
<evidence type="ECO:0000313" key="3">
    <source>
        <dbReference type="EMBL" id="VDL86987.1"/>
    </source>
</evidence>
<reference evidence="5" key="1">
    <citation type="submission" date="2016-06" db="UniProtKB">
        <authorList>
            <consortium name="WormBaseParasite"/>
        </authorList>
    </citation>
    <scope>IDENTIFICATION</scope>
</reference>
<dbReference type="CDD" id="cd00063">
    <property type="entry name" value="FN3"/>
    <property type="match status" value="1"/>
</dbReference>
<evidence type="ECO:0000256" key="1">
    <source>
        <dbReference type="SAM" id="MobiDB-lite"/>
    </source>
</evidence>
<dbReference type="InterPro" id="IPR003961">
    <property type="entry name" value="FN3_dom"/>
</dbReference>
<dbReference type="Pfam" id="PF00041">
    <property type="entry name" value="fn3"/>
    <property type="match status" value="1"/>
</dbReference>
<sequence>MYNFYIAVETILSEDCPGGGMGNYTSISYRTCSGLGRPVQNLTVIPLHREAAIYWKVPQPTFGEIEKYLVELKDTRASIFNREYSPNIKLPLVIPNLMPGEQYTVSVVTVNKADCICAGSGGPSLPARKTFSTPKRGESTISTEASPMHMPVTAPDNTSNSTPRLRRHGNQFTQFRVEQQPENPQVINPVSISSSSSSSSSSSAFSSTSSSAFSSTYSSSSILLLIIATSEISLA</sequence>
<dbReference type="SUPFAM" id="SSF49265">
    <property type="entry name" value="Fibronectin type III"/>
    <property type="match status" value="1"/>
</dbReference>
<proteinExistence type="predicted"/>
<feature type="compositionally biased region" description="Low complexity" evidence="1">
    <location>
        <begin position="191"/>
        <end position="201"/>
    </location>
</feature>
<feature type="region of interest" description="Disordered" evidence="1">
    <location>
        <begin position="126"/>
        <end position="201"/>
    </location>
</feature>
<organism evidence="5">
    <name type="scientific">Schistocephalus solidus</name>
    <name type="common">Tapeworm</name>
    <dbReference type="NCBI Taxonomy" id="70667"/>
    <lineage>
        <taxon>Eukaryota</taxon>
        <taxon>Metazoa</taxon>
        <taxon>Spiralia</taxon>
        <taxon>Lophotrochozoa</taxon>
        <taxon>Platyhelminthes</taxon>
        <taxon>Cestoda</taxon>
        <taxon>Eucestoda</taxon>
        <taxon>Diphyllobothriidea</taxon>
        <taxon>Diphyllobothriidae</taxon>
        <taxon>Schistocephalus</taxon>
    </lineage>
</organism>